<dbReference type="Proteomes" id="UP000826195">
    <property type="component" value="Unassembled WGS sequence"/>
</dbReference>
<dbReference type="EMBL" id="JAHXZJ010001492">
    <property type="protein sequence ID" value="KAH0552652.1"/>
    <property type="molecule type" value="Genomic_DNA"/>
</dbReference>
<evidence type="ECO:0000313" key="2">
    <source>
        <dbReference type="EMBL" id="KAH0552652.1"/>
    </source>
</evidence>
<feature type="compositionally biased region" description="Basic and acidic residues" evidence="1">
    <location>
        <begin position="139"/>
        <end position="150"/>
    </location>
</feature>
<evidence type="ECO:0000313" key="3">
    <source>
        <dbReference type="Proteomes" id="UP000826195"/>
    </source>
</evidence>
<organism evidence="2 3">
    <name type="scientific">Cotesia glomerata</name>
    <name type="common">Lepidopteran parasitic wasp</name>
    <name type="synonym">Apanteles glomeratus</name>
    <dbReference type="NCBI Taxonomy" id="32391"/>
    <lineage>
        <taxon>Eukaryota</taxon>
        <taxon>Metazoa</taxon>
        <taxon>Ecdysozoa</taxon>
        <taxon>Arthropoda</taxon>
        <taxon>Hexapoda</taxon>
        <taxon>Insecta</taxon>
        <taxon>Pterygota</taxon>
        <taxon>Neoptera</taxon>
        <taxon>Endopterygota</taxon>
        <taxon>Hymenoptera</taxon>
        <taxon>Apocrita</taxon>
        <taxon>Ichneumonoidea</taxon>
        <taxon>Braconidae</taxon>
        <taxon>Microgastrinae</taxon>
        <taxon>Cotesia</taxon>
    </lineage>
</organism>
<dbReference type="AlphaFoldDB" id="A0AAV7I3A5"/>
<sequence length="271" mass="28828">MRQVVVLEPAGSVLVIRQTSLGPSAVTSVTTTTNNTSIGGCVTTGNHHHHNAHDSHHTVLSNNVTNDHNQNRIVVVRSSSTSCMTTVSYPFCFMASLMFRGENGILVNGNLNNNGNIVLNGNSVINASKSSDIGSNVKSCDRGDHRKVKDTVVGGNADVTTGNRQKSTKEITIHEQQQQKSQSQQQTHQPGTGGGGADGKTDGADTISGCEQKSIEVNLSLDTQPTQIPSSVLVVTGCSTFTFFDSKKAPRKGGVFSMTYRALESEFMCDS</sequence>
<reference evidence="2 3" key="1">
    <citation type="journal article" date="2021" name="J. Hered.">
        <title>A chromosome-level genome assembly of the parasitoid wasp, Cotesia glomerata (Hymenoptera: Braconidae).</title>
        <authorList>
            <person name="Pinto B.J."/>
            <person name="Weis J.J."/>
            <person name="Gamble T."/>
            <person name="Ode P.J."/>
            <person name="Paul R."/>
            <person name="Zaspel J.M."/>
        </authorList>
    </citation>
    <scope>NUCLEOTIDE SEQUENCE [LARGE SCALE GENOMIC DNA]</scope>
    <source>
        <strain evidence="2">CgM1</strain>
    </source>
</reference>
<feature type="compositionally biased region" description="Polar residues" evidence="1">
    <location>
        <begin position="128"/>
        <end position="138"/>
    </location>
</feature>
<evidence type="ECO:0000256" key="1">
    <source>
        <dbReference type="SAM" id="MobiDB-lite"/>
    </source>
</evidence>
<protein>
    <submittedName>
        <fullName evidence="2">Uncharacterized protein</fullName>
    </submittedName>
</protein>
<accession>A0AAV7I3A5</accession>
<gene>
    <name evidence="2" type="ORF">KQX54_013784</name>
</gene>
<proteinExistence type="predicted"/>
<name>A0AAV7I3A5_COTGL</name>
<feature type="compositionally biased region" description="Low complexity" evidence="1">
    <location>
        <begin position="176"/>
        <end position="190"/>
    </location>
</feature>
<keyword evidence="3" id="KW-1185">Reference proteome</keyword>
<feature type="region of interest" description="Disordered" evidence="1">
    <location>
        <begin position="128"/>
        <end position="207"/>
    </location>
</feature>
<comment type="caution">
    <text evidence="2">The sequence shown here is derived from an EMBL/GenBank/DDBJ whole genome shotgun (WGS) entry which is preliminary data.</text>
</comment>